<dbReference type="PROSITE" id="PS50893">
    <property type="entry name" value="ABC_TRANSPORTER_2"/>
    <property type="match status" value="1"/>
</dbReference>
<organism evidence="5 6">
    <name type="scientific">Pontibacter akesuensis</name>
    <dbReference type="NCBI Taxonomy" id="388950"/>
    <lineage>
        <taxon>Bacteria</taxon>
        <taxon>Pseudomonadati</taxon>
        <taxon>Bacteroidota</taxon>
        <taxon>Cytophagia</taxon>
        <taxon>Cytophagales</taxon>
        <taxon>Hymenobacteraceae</taxon>
        <taxon>Pontibacter</taxon>
    </lineage>
</organism>
<dbReference type="AlphaFoldDB" id="A0A1I7JEY1"/>
<dbReference type="InterPro" id="IPR003593">
    <property type="entry name" value="AAA+_ATPase"/>
</dbReference>
<keyword evidence="6" id="KW-1185">Reference proteome</keyword>
<dbReference type="Proteomes" id="UP000182491">
    <property type="component" value="Unassembled WGS sequence"/>
</dbReference>
<evidence type="ECO:0000313" key="6">
    <source>
        <dbReference type="Proteomes" id="UP000182491"/>
    </source>
</evidence>
<dbReference type="PANTHER" id="PTHR42734:SF18">
    <property type="entry name" value="VITAMIN B12 IMPORT ATP-BINDING PROTEIN BTUD"/>
    <property type="match status" value="1"/>
</dbReference>
<dbReference type="OrthoDB" id="9801987at2"/>
<dbReference type="InterPro" id="IPR050153">
    <property type="entry name" value="Metal_Ion_Import_ABC"/>
</dbReference>
<dbReference type="PANTHER" id="PTHR42734">
    <property type="entry name" value="METAL TRANSPORT SYSTEM ATP-BINDING PROTEIN TM_0124-RELATED"/>
    <property type="match status" value="1"/>
</dbReference>
<dbReference type="InterPro" id="IPR003439">
    <property type="entry name" value="ABC_transporter-like_ATP-bd"/>
</dbReference>
<dbReference type="Gene3D" id="3.40.50.300">
    <property type="entry name" value="P-loop containing nucleotide triphosphate hydrolases"/>
    <property type="match status" value="1"/>
</dbReference>
<dbReference type="STRING" id="388950.GCA_001611675_02266"/>
<keyword evidence="3" id="KW-0067">ATP-binding</keyword>
<keyword evidence="2" id="KW-0547">Nucleotide-binding</keyword>
<name>A0A1I7JEY1_9BACT</name>
<evidence type="ECO:0000259" key="4">
    <source>
        <dbReference type="PROSITE" id="PS50893"/>
    </source>
</evidence>
<dbReference type="GO" id="GO:0016887">
    <property type="term" value="F:ATP hydrolysis activity"/>
    <property type="evidence" value="ECO:0007669"/>
    <property type="project" value="InterPro"/>
</dbReference>
<dbReference type="SUPFAM" id="SSF52540">
    <property type="entry name" value="P-loop containing nucleoside triphosphate hydrolases"/>
    <property type="match status" value="1"/>
</dbReference>
<evidence type="ECO:0000256" key="2">
    <source>
        <dbReference type="ARBA" id="ARBA00022741"/>
    </source>
</evidence>
<gene>
    <name evidence="5" type="ORF">SAMN04487941_2798</name>
</gene>
<feature type="domain" description="ABC transporter" evidence="4">
    <location>
        <begin position="6"/>
        <end position="225"/>
    </location>
</feature>
<dbReference type="Pfam" id="PF00005">
    <property type="entry name" value="ABC_tran"/>
    <property type="match status" value="1"/>
</dbReference>
<sequence length="225" mass="26023">MLKNKLEADSILYQVGDRQLLSDIYLSCETGEVVGLLGRNGCGKTTLLQIIFGTKPTVHKHIRMNGQVYPEPYKHQHLIAYLPQQHFLPNNIRISRIIDLYLLTPDKRHHVKEDERLQKHLNKHADELSKGELRYLELLLLLQLDAKFLLLDEPFSGVEPLYVEHIEELLQAHLGTKGFIITDHDYRSVLRASTRIILLTDGFCRPITHEQELLRWGYVPADAFS</sequence>
<proteinExistence type="predicted"/>
<keyword evidence="1" id="KW-0813">Transport</keyword>
<reference evidence="6" key="1">
    <citation type="submission" date="2016-10" db="EMBL/GenBank/DDBJ databases">
        <authorList>
            <person name="Varghese N."/>
        </authorList>
    </citation>
    <scope>NUCLEOTIDE SEQUENCE [LARGE SCALE GENOMIC DNA]</scope>
    <source>
        <strain evidence="6">DSM 18820</strain>
    </source>
</reference>
<accession>A0A1I7JEY1</accession>
<dbReference type="EMBL" id="FPCA01000003">
    <property type="protein sequence ID" value="SFU83736.1"/>
    <property type="molecule type" value="Genomic_DNA"/>
</dbReference>
<evidence type="ECO:0000256" key="3">
    <source>
        <dbReference type="ARBA" id="ARBA00022840"/>
    </source>
</evidence>
<evidence type="ECO:0000313" key="5">
    <source>
        <dbReference type="EMBL" id="SFU83736.1"/>
    </source>
</evidence>
<dbReference type="SMART" id="SM00382">
    <property type="entry name" value="AAA"/>
    <property type="match status" value="1"/>
</dbReference>
<evidence type="ECO:0000256" key="1">
    <source>
        <dbReference type="ARBA" id="ARBA00022448"/>
    </source>
</evidence>
<dbReference type="RefSeq" id="WP_068838220.1">
    <property type="nucleotide sequence ID" value="NZ_BMXC01000003.1"/>
</dbReference>
<protein>
    <submittedName>
        <fullName evidence="5">ABC transporter</fullName>
    </submittedName>
</protein>
<dbReference type="InterPro" id="IPR027417">
    <property type="entry name" value="P-loop_NTPase"/>
</dbReference>
<dbReference type="GO" id="GO:0005524">
    <property type="term" value="F:ATP binding"/>
    <property type="evidence" value="ECO:0007669"/>
    <property type="project" value="UniProtKB-KW"/>
</dbReference>